<dbReference type="OrthoDB" id="1734943at2759"/>
<accession>A0A8N4I6K8</accession>
<reference evidence="7" key="1">
    <citation type="submission" date="2025-08" db="UniProtKB">
        <authorList>
            <consortium name="RefSeq"/>
        </authorList>
    </citation>
    <scope>IDENTIFICATION</scope>
</reference>
<feature type="domain" description="RING-CH-type" evidence="5">
    <location>
        <begin position="127"/>
        <end position="181"/>
    </location>
</feature>
<dbReference type="InterPro" id="IPR013083">
    <property type="entry name" value="Znf_RING/FYVE/PHD"/>
</dbReference>
<evidence type="ECO:0000256" key="1">
    <source>
        <dbReference type="ARBA" id="ARBA00022723"/>
    </source>
</evidence>
<feature type="region of interest" description="Disordered" evidence="4">
    <location>
        <begin position="36"/>
        <end position="63"/>
    </location>
</feature>
<feature type="compositionally biased region" description="Basic and acidic residues" evidence="4">
    <location>
        <begin position="36"/>
        <end position="54"/>
    </location>
</feature>
<name>A0A8N4I6K8_ELAGV</name>
<dbReference type="InterPro" id="IPR011016">
    <property type="entry name" value="Znf_RING-CH"/>
</dbReference>
<dbReference type="PANTHER" id="PTHR46214:SF30">
    <property type="entry name" value="OS01G0850200 PROTEIN"/>
    <property type="match status" value="1"/>
</dbReference>
<evidence type="ECO:0000313" key="7">
    <source>
        <dbReference type="RefSeq" id="XP_029117762.1"/>
    </source>
</evidence>
<organism evidence="6 7">
    <name type="scientific">Elaeis guineensis var. tenera</name>
    <name type="common">Oil palm</name>
    <dbReference type="NCBI Taxonomy" id="51953"/>
    <lineage>
        <taxon>Eukaryota</taxon>
        <taxon>Viridiplantae</taxon>
        <taxon>Streptophyta</taxon>
        <taxon>Embryophyta</taxon>
        <taxon>Tracheophyta</taxon>
        <taxon>Spermatophyta</taxon>
        <taxon>Magnoliopsida</taxon>
        <taxon>Liliopsida</taxon>
        <taxon>Arecaceae</taxon>
        <taxon>Arecoideae</taxon>
        <taxon>Cocoseae</taxon>
        <taxon>Elaeidinae</taxon>
        <taxon>Elaeis</taxon>
    </lineage>
</organism>
<dbReference type="GO" id="GO:0008270">
    <property type="term" value="F:zinc ion binding"/>
    <property type="evidence" value="ECO:0007669"/>
    <property type="project" value="UniProtKB-KW"/>
</dbReference>
<dbReference type="AlphaFoldDB" id="A0A8N4I6K8"/>
<dbReference type="SMART" id="SM00744">
    <property type="entry name" value="RINGv"/>
    <property type="match status" value="1"/>
</dbReference>
<evidence type="ECO:0000256" key="4">
    <source>
        <dbReference type="SAM" id="MobiDB-lite"/>
    </source>
</evidence>
<sequence length="181" mass="19987">MTEKARQKTRSDEIEQVDDKNIWAFFCVWVPDKVATKGEKSRRDVEAGPHRPATDDGDDSLCFSDAEDQPWHSPCNSNRVGSAYDDHRFSGSCDHERDGVPESCRKSCTSDRSVETNLESGIPEIKANKDGVEDCRICHLSLEGAAPESGIPIVRGCSCKGDLGAAHKQCAETWFQIKGNK</sequence>
<proteinExistence type="predicted"/>
<dbReference type="PROSITE" id="PS51292">
    <property type="entry name" value="ZF_RING_CH"/>
    <property type="match status" value="1"/>
</dbReference>
<keyword evidence="1" id="KW-0479">Metal-binding</keyword>
<dbReference type="RefSeq" id="XP_029117762.1">
    <property type="nucleotide sequence ID" value="XM_029261929.1"/>
</dbReference>
<dbReference type="Pfam" id="PF12906">
    <property type="entry name" value="RINGv"/>
    <property type="match status" value="1"/>
</dbReference>
<dbReference type="Proteomes" id="UP000504607">
    <property type="component" value="Unplaced"/>
</dbReference>
<evidence type="ECO:0000313" key="6">
    <source>
        <dbReference type="Proteomes" id="UP000504607"/>
    </source>
</evidence>
<keyword evidence="3" id="KW-0862">Zinc</keyword>
<evidence type="ECO:0000256" key="2">
    <source>
        <dbReference type="ARBA" id="ARBA00022771"/>
    </source>
</evidence>
<keyword evidence="6" id="KW-1185">Reference proteome</keyword>
<protein>
    <submittedName>
        <fullName evidence="7">Uncharacterized protein LOC114913292</fullName>
    </submittedName>
</protein>
<dbReference type="Gene3D" id="3.30.40.10">
    <property type="entry name" value="Zinc/RING finger domain, C3HC4 (zinc finger)"/>
    <property type="match status" value="1"/>
</dbReference>
<evidence type="ECO:0000259" key="5">
    <source>
        <dbReference type="PROSITE" id="PS51292"/>
    </source>
</evidence>
<evidence type="ECO:0000256" key="3">
    <source>
        <dbReference type="ARBA" id="ARBA00022833"/>
    </source>
</evidence>
<dbReference type="PANTHER" id="PTHR46214">
    <property type="entry name" value="ZINC FINGER, RING-CH-TYPE"/>
    <property type="match status" value="1"/>
</dbReference>
<gene>
    <name evidence="7" type="primary">LOC114913292</name>
</gene>
<keyword evidence="2" id="KW-0863">Zinc-finger</keyword>
<dbReference type="SUPFAM" id="SSF57850">
    <property type="entry name" value="RING/U-box"/>
    <property type="match status" value="1"/>
</dbReference>